<dbReference type="InterPro" id="IPR050204">
    <property type="entry name" value="AraC_XylS_family_regulators"/>
</dbReference>
<dbReference type="Pfam" id="PF14525">
    <property type="entry name" value="AraC_binding_2"/>
    <property type="match status" value="1"/>
</dbReference>
<dbReference type="PROSITE" id="PS01124">
    <property type="entry name" value="HTH_ARAC_FAMILY_2"/>
    <property type="match status" value="1"/>
</dbReference>
<dbReference type="Proteomes" id="UP000321058">
    <property type="component" value="Unassembled WGS sequence"/>
</dbReference>
<evidence type="ECO:0000313" key="6">
    <source>
        <dbReference type="Proteomes" id="UP000321058"/>
    </source>
</evidence>
<accession>A0A512N789</accession>
<dbReference type="OrthoDB" id="9802263at2"/>
<dbReference type="RefSeq" id="WP_147148172.1">
    <property type="nucleotide sequence ID" value="NZ_BKAJ01000031.1"/>
</dbReference>
<reference evidence="5 6" key="1">
    <citation type="submission" date="2019-07" db="EMBL/GenBank/DDBJ databases">
        <title>Whole genome shotgun sequence of Reyranella soli NBRC 108950.</title>
        <authorList>
            <person name="Hosoyama A."/>
            <person name="Uohara A."/>
            <person name="Ohji S."/>
            <person name="Ichikawa N."/>
        </authorList>
    </citation>
    <scope>NUCLEOTIDE SEQUENCE [LARGE SCALE GENOMIC DNA]</scope>
    <source>
        <strain evidence="5 6">NBRC 108950</strain>
    </source>
</reference>
<dbReference type="PANTHER" id="PTHR46796:SF6">
    <property type="entry name" value="ARAC SUBFAMILY"/>
    <property type="match status" value="1"/>
</dbReference>
<keyword evidence="2" id="KW-0238">DNA-binding</keyword>
<sequence length="339" mass="37646">MTASTDASFAFDQPLLSGGRHFSTGDYHVARRFVERTTRGLFDFSLPSVREFRQYDVRSALLGETLFSLVKVDSVSGYDIEMMDDPDLVLLHILMRGNAQLQQGAAKADVAPAQMAVLEGMGRSHKRWYGTTQQLLVRLSRSRMERIVASETGIGIGDPLNFGGMQVLDLARVATLSNYLVTICRDLNDPQPCFNGHLGRLAERALVLLLLNAVPNNYKWAFAEESPSAAAPYYVRRVESYIREHAREPITTDDLVTVGGVSARSIYHGFRRFRSTTPMGYLKAVRLDMARAALALGRRQGSTSVTEAATAAGYSNLSQFSRDYKMRFRESPSQTLAEA</sequence>
<dbReference type="EMBL" id="BKAJ01000031">
    <property type="protein sequence ID" value="GEP54531.1"/>
    <property type="molecule type" value="Genomic_DNA"/>
</dbReference>
<keyword evidence="6" id="KW-1185">Reference proteome</keyword>
<protein>
    <recommendedName>
        <fullName evidence="4">HTH araC/xylS-type domain-containing protein</fullName>
    </recommendedName>
</protein>
<evidence type="ECO:0000313" key="5">
    <source>
        <dbReference type="EMBL" id="GEP54531.1"/>
    </source>
</evidence>
<dbReference type="SUPFAM" id="SSF46689">
    <property type="entry name" value="Homeodomain-like"/>
    <property type="match status" value="2"/>
</dbReference>
<feature type="domain" description="HTH araC/xylS-type" evidence="4">
    <location>
        <begin position="236"/>
        <end position="338"/>
    </location>
</feature>
<name>A0A512N789_9HYPH</name>
<dbReference type="InterPro" id="IPR018060">
    <property type="entry name" value="HTH_AraC"/>
</dbReference>
<dbReference type="InterPro" id="IPR035418">
    <property type="entry name" value="AraC-bd_2"/>
</dbReference>
<keyword evidence="1" id="KW-0805">Transcription regulation</keyword>
<organism evidence="5 6">
    <name type="scientific">Reyranella soli</name>
    <dbReference type="NCBI Taxonomy" id="1230389"/>
    <lineage>
        <taxon>Bacteria</taxon>
        <taxon>Pseudomonadati</taxon>
        <taxon>Pseudomonadota</taxon>
        <taxon>Alphaproteobacteria</taxon>
        <taxon>Hyphomicrobiales</taxon>
        <taxon>Reyranellaceae</taxon>
        <taxon>Reyranella</taxon>
    </lineage>
</organism>
<dbReference type="Gene3D" id="1.10.10.60">
    <property type="entry name" value="Homeodomain-like"/>
    <property type="match status" value="1"/>
</dbReference>
<proteinExistence type="predicted"/>
<comment type="caution">
    <text evidence="5">The sequence shown here is derived from an EMBL/GenBank/DDBJ whole genome shotgun (WGS) entry which is preliminary data.</text>
</comment>
<dbReference type="GO" id="GO:0043565">
    <property type="term" value="F:sequence-specific DNA binding"/>
    <property type="evidence" value="ECO:0007669"/>
    <property type="project" value="InterPro"/>
</dbReference>
<gene>
    <name evidence="5" type="ORF">RSO01_16970</name>
</gene>
<dbReference type="InterPro" id="IPR009057">
    <property type="entry name" value="Homeodomain-like_sf"/>
</dbReference>
<keyword evidence="3" id="KW-0804">Transcription</keyword>
<dbReference type="GO" id="GO:0003700">
    <property type="term" value="F:DNA-binding transcription factor activity"/>
    <property type="evidence" value="ECO:0007669"/>
    <property type="project" value="InterPro"/>
</dbReference>
<evidence type="ECO:0000256" key="2">
    <source>
        <dbReference type="ARBA" id="ARBA00023125"/>
    </source>
</evidence>
<evidence type="ECO:0000256" key="1">
    <source>
        <dbReference type="ARBA" id="ARBA00023015"/>
    </source>
</evidence>
<evidence type="ECO:0000259" key="4">
    <source>
        <dbReference type="PROSITE" id="PS01124"/>
    </source>
</evidence>
<dbReference type="PANTHER" id="PTHR46796">
    <property type="entry name" value="HTH-TYPE TRANSCRIPTIONAL ACTIVATOR RHAS-RELATED"/>
    <property type="match status" value="1"/>
</dbReference>
<dbReference type="AlphaFoldDB" id="A0A512N789"/>
<dbReference type="Pfam" id="PF12833">
    <property type="entry name" value="HTH_18"/>
    <property type="match status" value="1"/>
</dbReference>
<evidence type="ECO:0000256" key="3">
    <source>
        <dbReference type="ARBA" id="ARBA00023163"/>
    </source>
</evidence>
<dbReference type="SMART" id="SM00342">
    <property type="entry name" value="HTH_ARAC"/>
    <property type="match status" value="1"/>
</dbReference>